<evidence type="ECO:0000313" key="2">
    <source>
        <dbReference type="Proteomes" id="UP000805704"/>
    </source>
</evidence>
<keyword evidence="2" id="KW-1185">Reference proteome</keyword>
<dbReference type="EMBL" id="CM024800">
    <property type="protein sequence ID" value="KAG8012799.1"/>
    <property type="molecule type" value="Genomic_DNA"/>
</dbReference>
<dbReference type="Proteomes" id="UP000805704">
    <property type="component" value="Chromosome 12"/>
</dbReference>
<organism evidence="1 2">
    <name type="scientific">Nibea albiflora</name>
    <name type="common">Yellow drum</name>
    <name type="synonym">Corvina albiflora</name>
    <dbReference type="NCBI Taxonomy" id="240163"/>
    <lineage>
        <taxon>Eukaryota</taxon>
        <taxon>Metazoa</taxon>
        <taxon>Chordata</taxon>
        <taxon>Craniata</taxon>
        <taxon>Vertebrata</taxon>
        <taxon>Euteleostomi</taxon>
        <taxon>Actinopterygii</taxon>
        <taxon>Neopterygii</taxon>
        <taxon>Teleostei</taxon>
        <taxon>Neoteleostei</taxon>
        <taxon>Acanthomorphata</taxon>
        <taxon>Eupercaria</taxon>
        <taxon>Sciaenidae</taxon>
        <taxon>Nibea</taxon>
    </lineage>
</organism>
<evidence type="ECO:0000313" key="1">
    <source>
        <dbReference type="EMBL" id="KAG8012799.1"/>
    </source>
</evidence>
<protein>
    <submittedName>
        <fullName evidence="1">Uncharacterized protein</fullName>
    </submittedName>
</protein>
<proteinExistence type="predicted"/>
<sequence length="207" mass="22631">MYFRWTKANGSVIVHENNGDDKLIVHLTAKAEDHNTKVTCVVEYDDTIIEKTVTLTVIFAPKILSGSHCAVEGGLLLCVCISQGNPLPPITWPLPSLTDFSVTSSSSIQTVRSVITMPAADHYGTITCVSMNHLGLARMDIPLQNHTETECDGLNLVLLAILIIFSYNCMCRGKGQEKKCGEDMDTYASLNLAAVEQPYSVITPQTR</sequence>
<reference evidence="1" key="1">
    <citation type="submission" date="2020-04" db="EMBL/GenBank/DDBJ databases">
        <title>A chromosome-scale assembly and high-density genetic map of the yellow drum (Nibea albiflora) genome.</title>
        <authorList>
            <person name="Xu D."/>
            <person name="Zhang W."/>
            <person name="Chen R."/>
            <person name="Tan P."/>
            <person name="Wang L."/>
            <person name="Song H."/>
            <person name="Tian L."/>
            <person name="Zhu Q."/>
            <person name="Wang B."/>
        </authorList>
    </citation>
    <scope>NUCLEOTIDE SEQUENCE</scope>
    <source>
        <strain evidence="1">ZJHYS-2018</strain>
    </source>
</reference>
<comment type="caution">
    <text evidence="1">The sequence shown here is derived from an EMBL/GenBank/DDBJ whole genome shotgun (WGS) entry which is preliminary data.</text>
</comment>
<gene>
    <name evidence="1" type="ORF">GBF38_020701</name>
</gene>
<name>A0ACB7FF37_NIBAL</name>
<accession>A0ACB7FF37</accession>